<evidence type="ECO:0000313" key="2">
    <source>
        <dbReference type="Proteomes" id="UP001165065"/>
    </source>
</evidence>
<dbReference type="AlphaFoldDB" id="A0A9W7FZ25"/>
<dbReference type="PANTHER" id="PTHR15435">
    <property type="entry name" value="KICSTOR COMPLEX PROTEIN KAPTIN"/>
    <property type="match status" value="1"/>
</dbReference>
<dbReference type="GO" id="GO:0015629">
    <property type="term" value="C:actin cytoskeleton"/>
    <property type="evidence" value="ECO:0007669"/>
    <property type="project" value="InterPro"/>
</dbReference>
<evidence type="ECO:0000313" key="1">
    <source>
        <dbReference type="EMBL" id="GMI25454.1"/>
    </source>
</evidence>
<dbReference type="GO" id="GO:0034198">
    <property type="term" value="P:cellular response to amino acid starvation"/>
    <property type="evidence" value="ECO:0007669"/>
    <property type="project" value="TreeGrafter"/>
</dbReference>
<protein>
    <submittedName>
        <fullName evidence="1">Uncharacterized protein</fullName>
    </submittedName>
</protein>
<dbReference type="Gene3D" id="2.130.10.10">
    <property type="entry name" value="YVTN repeat-like/Quinoprotein amine dehydrogenase"/>
    <property type="match status" value="1"/>
</dbReference>
<comment type="caution">
    <text evidence="1">The sequence shown here is derived from an EMBL/GenBank/DDBJ whole genome shotgun (WGS) entry which is preliminary data.</text>
</comment>
<keyword evidence="2" id="KW-1185">Reference proteome</keyword>
<dbReference type="GO" id="GO:0007015">
    <property type="term" value="P:actin filament organization"/>
    <property type="evidence" value="ECO:0007669"/>
    <property type="project" value="InterPro"/>
</dbReference>
<gene>
    <name evidence="1" type="ORF">TrCOL_g3892</name>
</gene>
<dbReference type="OrthoDB" id="10267127at2759"/>
<dbReference type="GO" id="GO:0030027">
    <property type="term" value="C:lamellipodium"/>
    <property type="evidence" value="ECO:0007669"/>
    <property type="project" value="TreeGrafter"/>
</dbReference>
<dbReference type="SUPFAM" id="SSF50978">
    <property type="entry name" value="WD40 repeat-like"/>
    <property type="match status" value="1"/>
</dbReference>
<organism evidence="1 2">
    <name type="scientific">Triparma columacea</name>
    <dbReference type="NCBI Taxonomy" id="722753"/>
    <lineage>
        <taxon>Eukaryota</taxon>
        <taxon>Sar</taxon>
        <taxon>Stramenopiles</taxon>
        <taxon>Ochrophyta</taxon>
        <taxon>Bolidophyceae</taxon>
        <taxon>Parmales</taxon>
        <taxon>Triparmaceae</taxon>
        <taxon>Triparma</taxon>
    </lineage>
</organism>
<dbReference type="GO" id="GO:0051015">
    <property type="term" value="F:actin filament binding"/>
    <property type="evidence" value="ECO:0007669"/>
    <property type="project" value="TreeGrafter"/>
</dbReference>
<dbReference type="PANTHER" id="PTHR15435:SF2">
    <property type="entry name" value="KICSTOR COMPLEX PROTEIN KAPTIN"/>
    <property type="match status" value="1"/>
</dbReference>
<proteinExistence type="predicted"/>
<dbReference type="GO" id="GO:1904262">
    <property type="term" value="P:negative regulation of TORC1 signaling"/>
    <property type="evidence" value="ECO:0007669"/>
    <property type="project" value="TreeGrafter"/>
</dbReference>
<sequence>MNTPFNLVEINTLPLPSPSHSFNSLRLCLDPNENYALLSTSVHTGKFSPFHLSATGLTPKLKKKKHRSLPSPPPPPYTESVVASDVIGGNGMEWEEYGLNESGVEAIAVQRKESGKSTHYLKIRRLKPVNSRAIEANQIINLPYAPLALHLTYLPRAFVTTPTLLVSSSDSTIKIYQPVLNNDGLFEEVTDEGVREKLLPNLHHAFPSPVLTMDTLLTPSPSSPTSTYHITCGCRCGYLCITSYDPQHSPPSDSFESWNVDGPISAVQVSPPSKKGELSLLVASLAGYVCTFTRHNVGPGGWGPPVVLPESVNGDDPVLCVCAAKFPTLSGDAVFVGTARGKVMTFTRLTSFHSPPPSSSPSPYLLSSTSLLPSPVRRLAVGDIDGDGIPEVLAMTKDEITVFRRKNEEVREMAEFKLKIIDGAAVDKGSG</sequence>
<dbReference type="InterPro" id="IPR015943">
    <property type="entry name" value="WD40/YVTN_repeat-like_dom_sf"/>
</dbReference>
<reference evidence="2" key="1">
    <citation type="journal article" date="2023" name="Commun. Biol.">
        <title>Genome analysis of Parmales, the sister group of diatoms, reveals the evolutionary specialization of diatoms from phago-mixotrophs to photoautotrophs.</title>
        <authorList>
            <person name="Ban H."/>
            <person name="Sato S."/>
            <person name="Yoshikawa S."/>
            <person name="Yamada K."/>
            <person name="Nakamura Y."/>
            <person name="Ichinomiya M."/>
            <person name="Sato N."/>
            <person name="Blanc-Mathieu R."/>
            <person name="Endo H."/>
            <person name="Kuwata A."/>
            <person name="Ogata H."/>
        </authorList>
    </citation>
    <scope>NUCLEOTIDE SEQUENCE [LARGE SCALE GENOMIC DNA]</scope>
</reference>
<dbReference type="EMBL" id="BRYA01000610">
    <property type="protein sequence ID" value="GMI25454.1"/>
    <property type="molecule type" value="Genomic_DNA"/>
</dbReference>
<dbReference type="InterPro" id="IPR029982">
    <property type="entry name" value="Kptn"/>
</dbReference>
<dbReference type="Proteomes" id="UP001165065">
    <property type="component" value="Unassembled WGS sequence"/>
</dbReference>
<dbReference type="InterPro" id="IPR036322">
    <property type="entry name" value="WD40_repeat_dom_sf"/>
</dbReference>
<name>A0A9W7FZ25_9STRA</name>
<accession>A0A9W7FZ25</accession>